<accession>A0ABD3MM36</accession>
<protein>
    <submittedName>
        <fullName evidence="1">Uncharacterized protein</fullName>
    </submittedName>
</protein>
<gene>
    <name evidence="1" type="ORF">ACHAWU_009462</name>
</gene>
<evidence type="ECO:0000313" key="1">
    <source>
        <dbReference type="EMBL" id="KAL3765094.1"/>
    </source>
</evidence>
<name>A0ABD3MM36_9STRA</name>
<organism evidence="1 2">
    <name type="scientific">Discostella pseudostelligera</name>
    <dbReference type="NCBI Taxonomy" id="259834"/>
    <lineage>
        <taxon>Eukaryota</taxon>
        <taxon>Sar</taxon>
        <taxon>Stramenopiles</taxon>
        <taxon>Ochrophyta</taxon>
        <taxon>Bacillariophyta</taxon>
        <taxon>Coscinodiscophyceae</taxon>
        <taxon>Thalassiosirophycidae</taxon>
        <taxon>Stephanodiscales</taxon>
        <taxon>Stephanodiscaceae</taxon>
        <taxon>Discostella</taxon>
    </lineage>
</organism>
<sequence>MQCCRHTPPLQRGFILSARISPDQSNTIISFADDTDGQVSKPTTAPDPIPTVVKELTDSAQIWSNLVNIYGALIALHKCNWQLIAWELVSGHLRMMVQTTSESLIMEDGKGAYAVIDFLPPDHPNAGLGFRICPGQPQSPICCDPGSDGETMLVSAVLYGPHEYCGLEFPEVRSLQLQTQLDYLVKQLRWDHTTANDILVTLDNIQMCAGLPLPLLEYTPSLDIQYLETSYLLDI</sequence>
<keyword evidence="2" id="KW-1185">Reference proteome</keyword>
<dbReference type="Proteomes" id="UP001530293">
    <property type="component" value="Unassembled WGS sequence"/>
</dbReference>
<comment type="caution">
    <text evidence="1">The sequence shown here is derived from an EMBL/GenBank/DDBJ whole genome shotgun (WGS) entry which is preliminary data.</text>
</comment>
<proteinExistence type="predicted"/>
<dbReference type="AlphaFoldDB" id="A0ABD3MM36"/>
<reference evidence="1 2" key="1">
    <citation type="submission" date="2024-10" db="EMBL/GenBank/DDBJ databases">
        <title>Updated reference genomes for cyclostephanoid diatoms.</title>
        <authorList>
            <person name="Roberts W.R."/>
            <person name="Alverson A.J."/>
        </authorList>
    </citation>
    <scope>NUCLEOTIDE SEQUENCE [LARGE SCALE GENOMIC DNA]</scope>
    <source>
        <strain evidence="1 2">AJA232-27</strain>
    </source>
</reference>
<dbReference type="EMBL" id="JALLBG020000099">
    <property type="protein sequence ID" value="KAL3765094.1"/>
    <property type="molecule type" value="Genomic_DNA"/>
</dbReference>
<evidence type="ECO:0000313" key="2">
    <source>
        <dbReference type="Proteomes" id="UP001530293"/>
    </source>
</evidence>